<dbReference type="EMBL" id="HBIC01051629">
    <property type="protein sequence ID" value="CAE0297627.1"/>
    <property type="molecule type" value="Transcribed_RNA"/>
</dbReference>
<keyword evidence="1" id="KW-0732">Signal</keyword>
<evidence type="ECO:0000313" key="2">
    <source>
        <dbReference type="EMBL" id="CAE0297627.1"/>
    </source>
</evidence>
<reference evidence="2" key="1">
    <citation type="submission" date="2021-01" db="EMBL/GenBank/DDBJ databases">
        <authorList>
            <person name="Corre E."/>
            <person name="Pelletier E."/>
            <person name="Niang G."/>
            <person name="Scheremetjew M."/>
            <person name="Finn R."/>
            <person name="Kale V."/>
            <person name="Holt S."/>
            <person name="Cochrane G."/>
            <person name="Meng A."/>
            <person name="Brown T."/>
            <person name="Cohen L."/>
        </authorList>
    </citation>
    <scope>NUCLEOTIDE SEQUENCE</scope>
    <source>
        <strain evidence="2">CCAP 955/1</strain>
    </source>
</reference>
<sequence>MNRFLICLIVAHCVFGEVVTNANLRGQAAATEAAALNAGNEAIHKQHDQMKKHENSLYEALKKIREEGLRNGAKVTKDTVLSVPDVSYQNYFVSRQRINNDCNAPVASLIARNVGCVRYGKDSSMQIVCTGSNSFNSYYYYSSTNCTGTVGYSYSSSFGEPSCSDGQGMQCVSQYDLPEFAEKEGLYTYKFRDQNTCSNYAGNVLGFWPNYNDDGVLFDDYFTQFDDNSGNFDDDSTPCCMPNELVPPPNVGVADVCPYPVCELNNEGSEGGEGGEGGGGALRRQLSDKAVKPIHTAPTFVRPAQWWKSKSKTAAVKSALKLQTVPSDAYYREYSLAQQRSNVCVFDEKYKLWVKTSCHGQRDTLVYHIYADDQCHALIKKVEHYLSDAIPHYGECVASAKGDNRFALTICHNQNGVFPPAYNNGGES</sequence>
<protein>
    <submittedName>
        <fullName evidence="2">Uncharacterized protein</fullName>
    </submittedName>
</protein>
<gene>
    <name evidence="2" type="ORF">SELO1098_LOCUS26481</name>
</gene>
<proteinExistence type="predicted"/>
<feature type="signal peptide" evidence="1">
    <location>
        <begin position="1"/>
        <end position="16"/>
    </location>
</feature>
<organism evidence="2">
    <name type="scientific">Spumella elongata</name>
    <dbReference type="NCBI Taxonomy" id="89044"/>
    <lineage>
        <taxon>Eukaryota</taxon>
        <taxon>Sar</taxon>
        <taxon>Stramenopiles</taxon>
        <taxon>Ochrophyta</taxon>
        <taxon>Chrysophyceae</taxon>
        <taxon>Chromulinales</taxon>
        <taxon>Chromulinaceae</taxon>
        <taxon>Spumella</taxon>
    </lineage>
</organism>
<name>A0A7S3HKN7_9STRA</name>
<evidence type="ECO:0000256" key="1">
    <source>
        <dbReference type="SAM" id="SignalP"/>
    </source>
</evidence>
<feature type="chain" id="PRO_5030504287" evidence="1">
    <location>
        <begin position="17"/>
        <end position="428"/>
    </location>
</feature>
<accession>A0A7S3HKN7</accession>
<dbReference type="AlphaFoldDB" id="A0A7S3HKN7"/>